<dbReference type="GO" id="GO:0005886">
    <property type="term" value="C:plasma membrane"/>
    <property type="evidence" value="ECO:0007669"/>
    <property type="project" value="UniProtKB-SubCell"/>
</dbReference>
<evidence type="ECO:0000256" key="6">
    <source>
        <dbReference type="SAM" id="Phobius"/>
    </source>
</evidence>
<evidence type="ECO:0000256" key="3">
    <source>
        <dbReference type="ARBA" id="ARBA00022821"/>
    </source>
</evidence>
<dbReference type="PANTHER" id="PTHR43670:SF32">
    <property type="entry name" value="16.6 KDA HEAT SHOCK PROTEIN-LIKE"/>
    <property type="match status" value="1"/>
</dbReference>
<dbReference type="Gene3D" id="2.60.40.790">
    <property type="match status" value="1"/>
</dbReference>
<evidence type="ECO:0000313" key="8">
    <source>
        <dbReference type="EMBL" id="OMO62644.1"/>
    </source>
</evidence>
<keyword evidence="6" id="KW-1133">Transmembrane helix</keyword>
<feature type="transmembrane region" description="Helical" evidence="6">
    <location>
        <begin position="122"/>
        <end position="140"/>
    </location>
</feature>
<dbReference type="GO" id="GO:0006952">
    <property type="term" value="P:defense response"/>
    <property type="evidence" value="ECO:0007669"/>
    <property type="project" value="UniProtKB-KW"/>
</dbReference>
<dbReference type="PANTHER" id="PTHR43670">
    <property type="entry name" value="HEAT SHOCK PROTEIN 26"/>
    <property type="match status" value="1"/>
</dbReference>
<comment type="caution">
    <text evidence="8">The sequence shown here is derived from an EMBL/GenBank/DDBJ whole genome shotgun (WGS) entry which is preliminary data.</text>
</comment>
<sequence length="152" mass="17091">METTYEDFEPLCKWQREQNSDTLEVHLPGFKRQQLKVQLSSTGMLTITGERQLDEAKGKKSRFRKEFPVSKEYQPNQIRAKFSGGILYLVMPKEVSTVSAAGENVTSSGTFLSSIKNVNKKIALEILIAISLAVAIGVYVKKNCQCSNNLWN</sequence>
<dbReference type="Pfam" id="PF00011">
    <property type="entry name" value="HSP20"/>
    <property type="match status" value="1"/>
</dbReference>
<dbReference type="SUPFAM" id="SSF49764">
    <property type="entry name" value="HSP20-like chaperones"/>
    <property type="match status" value="1"/>
</dbReference>
<gene>
    <name evidence="8" type="ORF">COLO4_32969</name>
</gene>
<dbReference type="EMBL" id="AWUE01021352">
    <property type="protein sequence ID" value="OMO62644.1"/>
    <property type="molecule type" value="Genomic_DNA"/>
</dbReference>
<keyword evidence="2" id="KW-1003">Cell membrane</keyword>
<evidence type="ECO:0000256" key="2">
    <source>
        <dbReference type="ARBA" id="ARBA00022475"/>
    </source>
</evidence>
<evidence type="ECO:0000313" key="9">
    <source>
        <dbReference type="Proteomes" id="UP000187203"/>
    </source>
</evidence>
<name>A0A1R3GWY6_9ROSI</name>
<reference evidence="9" key="1">
    <citation type="submission" date="2013-09" db="EMBL/GenBank/DDBJ databases">
        <title>Corchorus olitorius genome sequencing.</title>
        <authorList>
            <person name="Alam M."/>
            <person name="Haque M.S."/>
            <person name="Islam M.S."/>
            <person name="Emdad E.M."/>
            <person name="Islam M.M."/>
            <person name="Ahmed B."/>
            <person name="Halim A."/>
            <person name="Hossen Q.M.M."/>
            <person name="Hossain M.Z."/>
            <person name="Ahmed R."/>
            <person name="Khan M.M."/>
            <person name="Islam R."/>
            <person name="Rashid M.M."/>
            <person name="Khan S.A."/>
            <person name="Rahman M.S."/>
            <person name="Alam M."/>
            <person name="Yahiya A.S."/>
            <person name="Khan M.S."/>
            <person name="Azam M.S."/>
            <person name="Haque T."/>
            <person name="Lashkar M.Z.H."/>
            <person name="Akhand A.I."/>
            <person name="Morshed G."/>
            <person name="Roy S."/>
            <person name="Uddin K.S."/>
            <person name="Rabeya T."/>
            <person name="Hossain A.S."/>
            <person name="Chowdhury A."/>
            <person name="Snigdha A.R."/>
            <person name="Mortoza M.S."/>
            <person name="Matin S.A."/>
            <person name="Hoque S.M.E."/>
            <person name="Islam M.K."/>
            <person name="Roy D.K."/>
            <person name="Haider R."/>
            <person name="Moosa M.M."/>
            <person name="Elias S.M."/>
            <person name="Hasan A.M."/>
            <person name="Jahan S."/>
            <person name="Shafiuddin M."/>
            <person name="Mahmood N."/>
            <person name="Shommy N.S."/>
        </authorList>
    </citation>
    <scope>NUCLEOTIDE SEQUENCE [LARGE SCALE GENOMIC DNA]</scope>
    <source>
        <strain evidence="9">cv. O-4</strain>
    </source>
</reference>
<dbReference type="PROSITE" id="PS01031">
    <property type="entry name" value="SHSP"/>
    <property type="match status" value="1"/>
</dbReference>
<evidence type="ECO:0000256" key="1">
    <source>
        <dbReference type="ARBA" id="ARBA00004162"/>
    </source>
</evidence>
<dbReference type="AlphaFoldDB" id="A0A1R3GWY6"/>
<evidence type="ECO:0000259" key="7">
    <source>
        <dbReference type="PROSITE" id="PS01031"/>
    </source>
</evidence>
<keyword evidence="9" id="KW-1185">Reference proteome</keyword>
<comment type="similarity">
    <text evidence="4 5">Belongs to the small heat shock protein (HSP20) family.</text>
</comment>
<feature type="domain" description="SHSP" evidence="7">
    <location>
        <begin position="2"/>
        <end position="108"/>
    </location>
</feature>
<evidence type="ECO:0000256" key="5">
    <source>
        <dbReference type="RuleBase" id="RU003616"/>
    </source>
</evidence>
<dbReference type="OrthoDB" id="1431247at2759"/>
<protein>
    <recommendedName>
        <fullName evidence="7">SHSP domain-containing protein</fullName>
    </recommendedName>
</protein>
<proteinExistence type="inferred from homology"/>
<dbReference type="InterPro" id="IPR008978">
    <property type="entry name" value="HSP20-like_chaperone"/>
</dbReference>
<accession>A0A1R3GWY6</accession>
<keyword evidence="3" id="KW-0611">Plant defense</keyword>
<dbReference type="GO" id="GO:0034605">
    <property type="term" value="P:cellular response to heat"/>
    <property type="evidence" value="ECO:0007669"/>
    <property type="project" value="TreeGrafter"/>
</dbReference>
<keyword evidence="6" id="KW-0812">Transmembrane</keyword>
<evidence type="ECO:0000256" key="4">
    <source>
        <dbReference type="PROSITE-ProRule" id="PRU00285"/>
    </source>
</evidence>
<dbReference type="Proteomes" id="UP000187203">
    <property type="component" value="Unassembled WGS sequence"/>
</dbReference>
<comment type="subcellular location">
    <subcellularLocation>
        <location evidence="1">Cell membrane</location>
        <topology evidence="1">Single-pass membrane protein</topology>
    </subcellularLocation>
</comment>
<dbReference type="InterPro" id="IPR002068">
    <property type="entry name" value="A-crystallin/Hsp20_dom"/>
</dbReference>
<keyword evidence="6" id="KW-0472">Membrane</keyword>
<dbReference type="CDD" id="cd06464">
    <property type="entry name" value="ACD_sHsps-like"/>
    <property type="match status" value="1"/>
</dbReference>
<organism evidence="8 9">
    <name type="scientific">Corchorus olitorius</name>
    <dbReference type="NCBI Taxonomy" id="93759"/>
    <lineage>
        <taxon>Eukaryota</taxon>
        <taxon>Viridiplantae</taxon>
        <taxon>Streptophyta</taxon>
        <taxon>Embryophyta</taxon>
        <taxon>Tracheophyta</taxon>
        <taxon>Spermatophyta</taxon>
        <taxon>Magnoliopsida</taxon>
        <taxon>eudicotyledons</taxon>
        <taxon>Gunneridae</taxon>
        <taxon>Pentapetalae</taxon>
        <taxon>rosids</taxon>
        <taxon>malvids</taxon>
        <taxon>Malvales</taxon>
        <taxon>Malvaceae</taxon>
        <taxon>Grewioideae</taxon>
        <taxon>Apeibeae</taxon>
        <taxon>Corchorus</taxon>
    </lineage>
</organism>